<evidence type="ECO:0000313" key="1">
    <source>
        <dbReference type="EMBL" id="KAJ7777697.1"/>
    </source>
</evidence>
<reference evidence="1" key="1">
    <citation type="submission" date="2023-03" db="EMBL/GenBank/DDBJ databases">
        <title>Massive genome expansion in bonnet fungi (Mycena s.s.) driven by repeated elements and novel gene families across ecological guilds.</title>
        <authorList>
            <consortium name="Lawrence Berkeley National Laboratory"/>
            <person name="Harder C.B."/>
            <person name="Miyauchi S."/>
            <person name="Viragh M."/>
            <person name="Kuo A."/>
            <person name="Thoen E."/>
            <person name="Andreopoulos B."/>
            <person name="Lu D."/>
            <person name="Skrede I."/>
            <person name="Drula E."/>
            <person name="Henrissat B."/>
            <person name="Morin E."/>
            <person name="Kohler A."/>
            <person name="Barry K."/>
            <person name="LaButti K."/>
            <person name="Morin E."/>
            <person name="Salamov A."/>
            <person name="Lipzen A."/>
            <person name="Mereny Z."/>
            <person name="Hegedus B."/>
            <person name="Baldrian P."/>
            <person name="Stursova M."/>
            <person name="Weitz H."/>
            <person name="Taylor A."/>
            <person name="Grigoriev I.V."/>
            <person name="Nagy L.G."/>
            <person name="Martin F."/>
            <person name="Kauserud H."/>
        </authorList>
    </citation>
    <scope>NUCLEOTIDE SEQUENCE</scope>
    <source>
        <strain evidence="1">CBHHK188m</strain>
    </source>
</reference>
<evidence type="ECO:0000313" key="2">
    <source>
        <dbReference type="Proteomes" id="UP001215280"/>
    </source>
</evidence>
<gene>
    <name evidence="1" type="ORF">DFH07DRAFT_1056468</name>
</gene>
<protein>
    <submittedName>
        <fullName evidence="1">Uncharacterized protein</fullName>
    </submittedName>
</protein>
<name>A0AAD7K3Z9_9AGAR</name>
<organism evidence="1 2">
    <name type="scientific">Mycena maculata</name>
    <dbReference type="NCBI Taxonomy" id="230809"/>
    <lineage>
        <taxon>Eukaryota</taxon>
        <taxon>Fungi</taxon>
        <taxon>Dikarya</taxon>
        <taxon>Basidiomycota</taxon>
        <taxon>Agaricomycotina</taxon>
        <taxon>Agaricomycetes</taxon>
        <taxon>Agaricomycetidae</taxon>
        <taxon>Agaricales</taxon>
        <taxon>Marasmiineae</taxon>
        <taxon>Mycenaceae</taxon>
        <taxon>Mycena</taxon>
    </lineage>
</organism>
<dbReference type="EMBL" id="JARJLG010000010">
    <property type="protein sequence ID" value="KAJ7777697.1"/>
    <property type="molecule type" value="Genomic_DNA"/>
</dbReference>
<dbReference type="AlphaFoldDB" id="A0AAD7K3Z9"/>
<sequence length="168" mass="19194">MSLSPYKPQAHSGDEGAYAIKASASDLINVLEICSWITNLFAFDVQPQHFTAIRSLGSLRRLAIDIPFSFRTDPEDYFADPLFRNITHLEVINFIRVSVDVFDAPVVTGLATIHHLTNFSMTQTYAPCYAPCLAPVRAWRVSCFYTGPAWRRRQCKRRGHWWGTPDLW</sequence>
<dbReference type="Proteomes" id="UP001215280">
    <property type="component" value="Unassembled WGS sequence"/>
</dbReference>
<comment type="caution">
    <text evidence="1">The sequence shown here is derived from an EMBL/GenBank/DDBJ whole genome shotgun (WGS) entry which is preliminary data.</text>
</comment>
<keyword evidence="2" id="KW-1185">Reference proteome</keyword>
<accession>A0AAD7K3Z9</accession>
<proteinExistence type="predicted"/>